<dbReference type="GO" id="GO:0031559">
    <property type="term" value="F:oxidosqualene cyclase activity"/>
    <property type="evidence" value="ECO:0007669"/>
    <property type="project" value="UniProtKB-ARBA"/>
</dbReference>
<keyword evidence="2" id="KW-1185">Reference proteome</keyword>
<comment type="caution">
    <text evidence="1">The sequence shown here is derived from an EMBL/GenBank/DDBJ whole genome shotgun (WGS) entry which is preliminary data.</text>
</comment>
<dbReference type="SUPFAM" id="SSF48239">
    <property type="entry name" value="Terpenoid cyclases/Protein prenyltransferases"/>
    <property type="match status" value="2"/>
</dbReference>
<dbReference type="GO" id="GO:0005811">
    <property type="term" value="C:lipid droplet"/>
    <property type="evidence" value="ECO:0007669"/>
    <property type="project" value="InterPro"/>
</dbReference>
<dbReference type="InterPro" id="IPR018333">
    <property type="entry name" value="Squalene_cyclase"/>
</dbReference>
<evidence type="ECO:0000313" key="1">
    <source>
        <dbReference type="EMBL" id="RZB65820.1"/>
    </source>
</evidence>
<name>A0A445GX36_GLYSO</name>
<organism evidence="1 2">
    <name type="scientific">Glycine soja</name>
    <name type="common">Wild soybean</name>
    <dbReference type="NCBI Taxonomy" id="3848"/>
    <lineage>
        <taxon>Eukaryota</taxon>
        <taxon>Viridiplantae</taxon>
        <taxon>Streptophyta</taxon>
        <taxon>Embryophyta</taxon>
        <taxon>Tracheophyta</taxon>
        <taxon>Spermatophyta</taxon>
        <taxon>Magnoliopsida</taxon>
        <taxon>eudicotyledons</taxon>
        <taxon>Gunneridae</taxon>
        <taxon>Pentapetalae</taxon>
        <taxon>rosids</taxon>
        <taxon>fabids</taxon>
        <taxon>Fabales</taxon>
        <taxon>Fabaceae</taxon>
        <taxon>Papilionoideae</taxon>
        <taxon>50 kb inversion clade</taxon>
        <taxon>NPAAA clade</taxon>
        <taxon>indigoferoid/millettioid clade</taxon>
        <taxon>Phaseoleae</taxon>
        <taxon>Glycine</taxon>
        <taxon>Glycine subgen. Soja</taxon>
    </lineage>
</organism>
<dbReference type="AlphaFoldDB" id="A0A445GX36"/>
<dbReference type="Gene3D" id="1.50.10.20">
    <property type="match status" value="1"/>
</dbReference>
<dbReference type="EMBL" id="QZWG01000015">
    <property type="protein sequence ID" value="RZB65820.1"/>
    <property type="molecule type" value="Genomic_DNA"/>
</dbReference>
<dbReference type="PANTHER" id="PTHR11764">
    <property type="entry name" value="TERPENE CYCLASE/MUTASE FAMILY MEMBER"/>
    <property type="match status" value="1"/>
</dbReference>
<proteinExistence type="predicted"/>
<accession>A0A445GX36</accession>
<sequence>KALCHVMKHIHYKDENTNYICIATVSKVLNMVCCWLENPNSQAFKRHISRIKDDLWVAEDGMKMQSYGGSQLWDTVLSIQAILATNLKDEYGSMLKKANNFIKFSQITTNSSGTPSDWYRHISKDITSSNRNDLNKPFRFEGNHFKHWQQKMMFSLTMRKVAYVLNTDILVVPEDAEKEVKDKMTMELALWNENDYLCKNFILNGLADNLYDYYSPYKSA</sequence>
<evidence type="ECO:0000313" key="2">
    <source>
        <dbReference type="Proteomes" id="UP000289340"/>
    </source>
</evidence>
<dbReference type="PANTHER" id="PTHR11764:SF44">
    <property type="entry name" value="LANOSTEROL SYNTHASE"/>
    <property type="match status" value="1"/>
</dbReference>
<feature type="non-terminal residue" evidence="1">
    <location>
        <position position="1"/>
    </location>
</feature>
<dbReference type="Proteomes" id="UP000289340">
    <property type="component" value="Chromosome 15"/>
</dbReference>
<reference evidence="1 2" key="1">
    <citation type="submission" date="2018-09" db="EMBL/GenBank/DDBJ databases">
        <title>A high-quality reference genome of wild soybean provides a powerful tool to mine soybean genomes.</title>
        <authorList>
            <person name="Xie M."/>
            <person name="Chung C.Y.L."/>
            <person name="Li M.-W."/>
            <person name="Wong F.-L."/>
            <person name="Chan T.-F."/>
            <person name="Lam H.-M."/>
        </authorList>
    </citation>
    <scope>NUCLEOTIDE SEQUENCE [LARGE SCALE GENOMIC DNA]</scope>
    <source>
        <strain evidence="2">cv. W05</strain>
        <tissue evidence="1">Hypocotyl of etiolated seedlings</tissue>
    </source>
</reference>
<dbReference type="GO" id="GO:0016104">
    <property type="term" value="P:triterpenoid biosynthetic process"/>
    <property type="evidence" value="ECO:0007669"/>
    <property type="project" value="InterPro"/>
</dbReference>
<protein>
    <submittedName>
        <fullName evidence="1">Putative oxidosqualene cyclase</fullName>
    </submittedName>
</protein>
<gene>
    <name evidence="1" type="ORF">D0Y65_041749</name>
</gene>
<dbReference type="InterPro" id="IPR008930">
    <property type="entry name" value="Terpenoid_cyclase/PrenylTrfase"/>
</dbReference>